<dbReference type="EMBL" id="CQEJ01000018">
    <property type="protein sequence ID" value="CNL44294.1"/>
    <property type="molecule type" value="Genomic_DNA"/>
</dbReference>
<dbReference type="Proteomes" id="UP000041595">
    <property type="component" value="Unassembled WGS sequence"/>
</dbReference>
<dbReference type="Pfam" id="PF13692">
    <property type="entry name" value="Glyco_trans_1_4"/>
    <property type="match status" value="1"/>
</dbReference>
<dbReference type="PANTHER" id="PTHR12526:SF638">
    <property type="entry name" value="SPORE COAT PROTEIN SA"/>
    <property type="match status" value="1"/>
</dbReference>
<dbReference type="eggNOG" id="COG0438">
    <property type="taxonomic scope" value="Bacteria"/>
</dbReference>
<keyword evidence="2" id="KW-0328">Glycosyltransferase</keyword>
<protein>
    <submittedName>
        <fullName evidence="2">Group 1 glycosyl transferase</fullName>
        <ecNumber evidence="2">2.4.1.11</ecNumber>
    </submittedName>
</protein>
<dbReference type="EC" id="2.4.1.11" evidence="2"/>
<evidence type="ECO:0000259" key="1">
    <source>
        <dbReference type="Pfam" id="PF13477"/>
    </source>
</evidence>
<evidence type="ECO:0000313" key="3">
    <source>
        <dbReference type="Proteomes" id="UP000041595"/>
    </source>
</evidence>
<evidence type="ECO:0000313" key="2">
    <source>
        <dbReference type="EMBL" id="CNL44294.1"/>
    </source>
</evidence>
<dbReference type="RefSeq" id="WP_004705457.1">
    <property type="nucleotide sequence ID" value="NZ_CQEJ01000018.1"/>
</dbReference>
<dbReference type="PANTHER" id="PTHR12526">
    <property type="entry name" value="GLYCOSYLTRANSFERASE"/>
    <property type="match status" value="1"/>
</dbReference>
<dbReference type="GO" id="GO:0004373">
    <property type="term" value="F:alpha-1,4-glucan glucosyltransferase (UDP-glucose donor) activity"/>
    <property type="evidence" value="ECO:0007669"/>
    <property type="project" value="UniProtKB-EC"/>
</dbReference>
<feature type="domain" description="Glycosyltransferase subfamily 4-like N-terminal" evidence="1">
    <location>
        <begin position="2"/>
        <end position="154"/>
    </location>
</feature>
<dbReference type="CDD" id="cd03808">
    <property type="entry name" value="GT4_CapM-like"/>
    <property type="match status" value="1"/>
</dbReference>
<gene>
    <name evidence="2" type="ORF">ERS137965_03067</name>
</gene>
<dbReference type="Pfam" id="PF13477">
    <property type="entry name" value="Glyco_trans_4_2"/>
    <property type="match status" value="1"/>
</dbReference>
<reference evidence="2 3" key="1">
    <citation type="submission" date="2015-03" db="EMBL/GenBank/DDBJ databases">
        <authorList>
            <person name="Murphy D."/>
        </authorList>
    </citation>
    <scope>NUCLEOTIDE SEQUENCE [LARGE SCALE GENOMIC DNA]</scope>
    <source>
        <strain evidence="2 3">IP06005</strain>
    </source>
</reference>
<dbReference type="InterPro" id="IPR028098">
    <property type="entry name" value="Glyco_trans_4-like_N"/>
</dbReference>
<proteinExistence type="predicted"/>
<dbReference type="Gene3D" id="3.40.50.2000">
    <property type="entry name" value="Glycogen Phosphorylase B"/>
    <property type="match status" value="2"/>
</dbReference>
<dbReference type="AlphaFoldDB" id="A0A0T9UIN9"/>
<keyword evidence="2" id="KW-0808">Transferase</keyword>
<sequence>MKVLLIGNQSSTIVLFRQKIIQVLAERGVGVETLTMDNDQENFDKIKKMGAKPGFYQFSRSGMNPLSDFVNTYRLSKKIKEIKPDVVLCFFPKPVIFGSIAAKVAGVNYIYSLLEGLGFCFTEHSHEDSWHKTVLRKVQTWLYKFSLPLANKVLFLNKDDYSDLILHSNIKVKDYDIIGGIGVDLDGYAYLEPKVKSIHFGMVSRLLVEKGVREFVQAAKIVKSKYPLVRFSIAGSVDDNPGGINQAQVDEWKNEGYVDFLGQVIEIKSFLEGVSVFVLPSYREGVPRSTQEAMSIGRAVITTDVPGCRETVIDGYNGYLIPPWDVAALVNAMVAYIENPNRIISMGKASRKIAVDKFDENKAAEMLIKIISADFKEQP</sequence>
<organism evidence="2 3">
    <name type="scientific">Yersinia aldovae</name>
    <dbReference type="NCBI Taxonomy" id="29483"/>
    <lineage>
        <taxon>Bacteria</taxon>
        <taxon>Pseudomonadati</taxon>
        <taxon>Pseudomonadota</taxon>
        <taxon>Gammaproteobacteria</taxon>
        <taxon>Enterobacterales</taxon>
        <taxon>Yersiniaceae</taxon>
        <taxon>Yersinia</taxon>
    </lineage>
</organism>
<name>A0A0T9UIN9_YERAL</name>
<dbReference type="SUPFAM" id="SSF53756">
    <property type="entry name" value="UDP-Glycosyltransferase/glycogen phosphorylase"/>
    <property type="match status" value="1"/>
</dbReference>
<accession>A0A0T9UIN9</accession>